<evidence type="ECO:0000256" key="9">
    <source>
        <dbReference type="SAM" id="Phobius"/>
    </source>
</evidence>
<feature type="transmembrane region" description="Helical" evidence="9">
    <location>
        <begin position="20"/>
        <end position="38"/>
    </location>
</feature>
<dbReference type="Gene3D" id="1.10.1760.20">
    <property type="match status" value="1"/>
</dbReference>
<feature type="transmembrane region" description="Helical" evidence="9">
    <location>
        <begin position="44"/>
        <end position="63"/>
    </location>
</feature>
<proteinExistence type="inferred from homology"/>
<keyword evidence="7 8" id="KW-0472">Membrane</keyword>
<dbReference type="InterPro" id="IPR003784">
    <property type="entry name" value="BioY"/>
</dbReference>
<evidence type="ECO:0000313" key="11">
    <source>
        <dbReference type="Proteomes" id="UP000661649"/>
    </source>
</evidence>
<comment type="subcellular location">
    <subcellularLocation>
        <location evidence="1 8">Cell membrane</location>
        <topology evidence="1 8">Multi-pass membrane protein</topology>
    </subcellularLocation>
</comment>
<evidence type="ECO:0000256" key="6">
    <source>
        <dbReference type="ARBA" id="ARBA00022989"/>
    </source>
</evidence>
<evidence type="ECO:0000256" key="4">
    <source>
        <dbReference type="ARBA" id="ARBA00022475"/>
    </source>
</evidence>
<protein>
    <recommendedName>
        <fullName evidence="8">Biotin transporter</fullName>
    </recommendedName>
</protein>
<dbReference type="Proteomes" id="UP000661649">
    <property type="component" value="Unassembled WGS sequence"/>
</dbReference>
<evidence type="ECO:0000256" key="7">
    <source>
        <dbReference type="ARBA" id="ARBA00023136"/>
    </source>
</evidence>
<dbReference type="EMBL" id="JACRTP010000008">
    <property type="protein sequence ID" value="MBC8629749.1"/>
    <property type="molecule type" value="Genomic_DNA"/>
</dbReference>
<keyword evidence="6 9" id="KW-1133">Transmembrane helix</keyword>
<dbReference type="PANTHER" id="PTHR34295:SF4">
    <property type="entry name" value="BIOTIN TRANSPORTER BIOY-RELATED"/>
    <property type="match status" value="1"/>
</dbReference>
<dbReference type="PANTHER" id="PTHR34295">
    <property type="entry name" value="BIOTIN TRANSPORTER BIOY"/>
    <property type="match status" value="1"/>
</dbReference>
<gene>
    <name evidence="10" type="ORF">H8712_14270</name>
</gene>
<keyword evidence="5 9" id="KW-0812">Transmembrane</keyword>
<feature type="transmembrane region" description="Helical" evidence="9">
    <location>
        <begin position="98"/>
        <end position="116"/>
    </location>
</feature>
<reference evidence="10 11" key="1">
    <citation type="submission" date="2020-08" db="EMBL/GenBank/DDBJ databases">
        <title>Genome public.</title>
        <authorList>
            <person name="Liu C."/>
            <person name="Sun Q."/>
        </authorList>
    </citation>
    <scope>NUCLEOTIDE SEQUENCE [LARGE SCALE GENOMIC DNA]</scope>
    <source>
        <strain evidence="10 11">3_YM_SP_D4_24.mj</strain>
    </source>
</reference>
<keyword evidence="11" id="KW-1185">Reference proteome</keyword>
<evidence type="ECO:0000256" key="2">
    <source>
        <dbReference type="ARBA" id="ARBA00010692"/>
    </source>
</evidence>
<evidence type="ECO:0000313" key="10">
    <source>
        <dbReference type="EMBL" id="MBC8629749.1"/>
    </source>
</evidence>
<feature type="transmembrane region" description="Helical" evidence="9">
    <location>
        <begin position="70"/>
        <end position="92"/>
    </location>
</feature>
<feature type="transmembrane region" description="Helical" evidence="9">
    <location>
        <begin position="128"/>
        <end position="150"/>
    </location>
</feature>
<dbReference type="RefSeq" id="WP_117457665.1">
    <property type="nucleotide sequence ID" value="NZ_JACRTP010000008.1"/>
</dbReference>
<name>A0ABR7PE90_9FIRM</name>
<sequence>MNTATVNKEHTTKKMSTRQMTFIALMTAVTCILGPLSIPLPFSPVPISFTNLAIYLSLYVLGLNGATISYLVYLLIGMVGVPVFSGFSGGFGKLAGPTGGYLIGFIFLTLIAGLLMKLFPGNKVMEAVGLVLGTVVCYAFGTAWLCFQAHMSAAAGLAAGVIPYIPGDLVKIVVAMIVGTALRAALKKAR</sequence>
<dbReference type="Pfam" id="PF02632">
    <property type="entry name" value="BioY"/>
    <property type="match status" value="1"/>
</dbReference>
<dbReference type="PIRSF" id="PIRSF016661">
    <property type="entry name" value="BioY"/>
    <property type="match status" value="1"/>
</dbReference>
<comment type="similarity">
    <text evidence="2 8">Belongs to the BioY family.</text>
</comment>
<comment type="caution">
    <text evidence="10">The sequence shown here is derived from an EMBL/GenBank/DDBJ whole genome shotgun (WGS) entry which is preliminary data.</text>
</comment>
<feature type="transmembrane region" description="Helical" evidence="9">
    <location>
        <begin position="162"/>
        <end position="186"/>
    </location>
</feature>
<evidence type="ECO:0000256" key="3">
    <source>
        <dbReference type="ARBA" id="ARBA00022448"/>
    </source>
</evidence>
<evidence type="ECO:0000256" key="8">
    <source>
        <dbReference type="PIRNR" id="PIRNR016661"/>
    </source>
</evidence>
<evidence type="ECO:0000256" key="5">
    <source>
        <dbReference type="ARBA" id="ARBA00022692"/>
    </source>
</evidence>
<keyword evidence="3 8" id="KW-0813">Transport</keyword>
<keyword evidence="4 8" id="KW-1003">Cell membrane</keyword>
<accession>A0ABR7PE90</accession>
<evidence type="ECO:0000256" key="1">
    <source>
        <dbReference type="ARBA" id="ARBA00004651"/>
    </source>
</evidence>
<organism evidence="10 11">
    <name type="scientific">Blautia stercoris</name>
    <dbReference type="NCBI Taxonomy" id="871664"/>
    <lineage>
        <taxon>Bacteria</taxon>
        <taxon>Bacillati</taxon>
        <taxon>Bacillota</taxon>
        <taxon>Clostridia</taxon>
        <taxon>Lachnospirales</taxon>
        <taxon>Lachnospiraceae</taxon>
        <taxon>Blautia</taxon>
    </lineage>
</organism>